<accession>A0ABS7D2S8</accession>
<dbReference type="Pfam" id="PF21820">
    <property type="entry name" value="DUF6886"/>
    <property type="match status" value="1"/>
</dbReference>
<dbReference type="RefSeq" id="WP_219871473.1">
    <property type="nucleotide sequence ID" value="NZ_JAHZIJ010000002.1"/>
</dbReference>
<proteinExistence type="predicted"/>
<keyword evidence="2" id="KW-1185">Reference proteome</keyword>
<gene>
    <name evidence="1" type="ORF">K0T92_05770</name>
</gene>
<comment type="caution">
    <text evidence="1">The sequence shown here is derived from an EMBL/GenBank/DDBJ whole genome shotgun (WGS) entry which is preliminary data.</text>
</comment>
<reference evidence="1 2" key="1">
    <citation type="submission" date="2021-07" db="EMBL/GenBank/DDBJ databases">
        <title>Paenibacillus radiodurans sp. nov., isolated from the southeastern edge of Tengger Desert.</title>
        <authorList>
            <person name="Zhang G."/>
        </authorList>
    </citation>
    <scope>NUCLEOTIDE SEQUENCE [LARGE SCALE GENOMIC DNA]</scope>
    <source>
        <strain evidence="1 2">DT7-4</strain>
    </source>
</reference>
<evidence type="ECO:0000313" key="2">
    <source>
        <dbReference type="Proteomes" id="UP000812277"/>
    </source>
</evidence>
<dbReference type="Proteomes" id="UP000812277">
    <property type="component" value="Unassembled WGS sequence"/>
</dbReference>
<dbReference type="EMBL" id="JAHZIJ010000002">
    <property type="protein sequence ID" value="MBW7474244.1"/>
    <property type="molecule type" value="Genomic_DNA"/>
</dbReference>
<sequence>MYVYHYSEESAIPRFEPRPAPAYPELGQVVWAVNEERAPNYYLPRDCPRIIARRGAPVSAELEEKLFGYSTADTIMFVEGRWLGRIRNAKLFCYTLPADTFVMIDGTAGYHVSEQGVTPLTVEPMGDLLARIVEKGIELRVVPNLFPLRDAVPKATMDYSMIRFRNAMDEG</sequence>
<protein>
    <submittedName>
        <fullName evidence="1">Uncharacterized protein</fullName>
    </submittedName>
</protein>
<name>A0ABS7D2S8_9BACL</name>
<evidence type="ECO:0000313" key="1">
    <source>
        <dbReference type="EMBL" id="MBW7474244.1"/>
    </source>
</evidence>
<dbReference type="InterPro" id="IPR049253">
    <property type="entry name" value="DUF6886"/>
</dbReference>
<organism evidence="1 2">
    <name type="scientific">Paenibacillus oenotherae</name>
    <dbReference type="NCBI Taxonomy" id="1435645"/>
    <lineage>
        <taxon>Bacteria</taxon>
        <taxon>Bacillati</taxon>
        <taxon>Bacillota</taxon>
        <taxon>Bacilli</taxon>
        <taxon>Bacillales</taxon>
        <taxon>Paenibacillaceae</taxon>
        <taxon>Paenibacillus</taxon>
    </lineage>
</organism>